<dbReference type="Proteomes" id="UP000295689">
    <property type="component" value="Unassembled WGS sequence"/>
</dbReference>
<keyword evidence="2" id="KW-1185">Reference proteome</keyword>
<accession>A0A4R2BHL7</accession>
<gene>
    <name evidence="1" type="ORF">EV146_104160</name>
</gene>
<dbReference type="RefSeq" id="WP_277873208.1">
    <property type="nucleotide sequence ID" value="NZ_SLVV01000004.1"/>
</dbReference>
<comment type="caution">
    <text evidence="1">The sequence shown here is derived from an EMBL/GenBank/DDBJ whole genome shotgun (WGS) entry which is preliminary data.</text>
</comment>
<sequence length="103" mass="12044">MPKEVLNILDITEPDNGELNLPDLKFYSRCYELYHINRGVFNTIDNWFFENGVEDVLNRRFYILTFLKFISTNIPAAGTQKFIRFGHGGLAIKLNEFIKNINL</sequence>
<protein>
    <submittedName>
        <fullName evidence="1">Uncharacterized protein</fullName>
    </submittedName>
</protein>
<evidence type="ECO:0000313" key="1">
    <source>
        <dbReference type="EMBL" id="TCN26053.1"/>
    </source>
</evidence>
<proteinExistence type="predicted"/>
<reference evidence="1 2" key="1">
    <citation type="journal article" date="2015" name="Stand. Genomic Sci.">
        <title>Genomic Encyclopedia of Bacterial and Archaeal Type Strains, Phase III: the genomes of soil and plant-associated and newly described type strains.</title>
        <authorList>
            <person name="Whitman W.B."/>
            <person name="Woyke T."/>
            <person name="Klenk H.P."/>
            <person name="Zhou Y."/>
            <person name="Lilburn T.G."/>
            <person name="Beck B.J."/>
            <person name="De Vos P."/>
            <person name="Vandamme P."/>
            <person name="Eisen J.A."/>
            <person name="Garrity G."/>
            <person name="Hugenholtz P."/>
            <person name="Kyrpides N.C."/>
        </authorList>
    </citation>
    <scope>NUCLEOTIDE SEQUENCE [LARGE SCALE GENOMIC DNA]</scope>
    <source>
        <strain evidence="1 2">CV53</strain>
    </source>
</reference>
<organism evidence="1 2">
    <name type="scientific">Mesobacillus foraminis</name>
    <dbReference type="NCBI Taxonomy" id="279826"/>
    <lineage>
        <taxon>Bacteria</taxon>
        <taxon>Bacillati</taxon>
        <taxon>Bacillota</taxon>
        <taxon>Bacilli</taxon>
        <taxon>Bacillales</taxon>
        <taxon>Bacillaceae</taxon>
        <taxon>Mesobacillus</taxon>
    </lineage>
</organism>
<evidence type="ECO:0000313" key="2">
    <source>
        <dbReference type="Proteomes" id="UP000295689"/>
    </source>
</evidence>
<dbReference type="AlphaFoldDB" id="A0A4R2BHL7"/>
<name>A0A4R2BHL7_9BACI</name>
<dbReference type="EMBL" id="SLVV01000004">
    <property type="protein sequence ID" value="TCN26053.1"/>
    <property type="molecule type" value="Genomic_DNA"/>
</dbReference>